<dbReference type="Proteomes" id="UP001497382">
    <property type="component" value="Unassembled WGS sequence"/>
</dbReference>
<dbReference type="EMBL" id="CAXIEN010000320">
    <property type="protein sequence ID" value="CAL1293163.1"/>
    <property type="molecule type" value="Genomic_DNA"/>
</dbReference>
<dbReference type="PROSITE" id="PS50144">
    <property type="entry name" value="MATH"/>
    <property type="match status" value="1"/>
</dbReference>
<keyword evidence="3" id="KW-1185">Reference proteome</keyword>
<comment type="caution">
    <text evidence="2">The sequence shown here is derived from an EMBL/GenBank/DDBJ whole genome shotgun (WGS) entry which is preliminary data.</text>
</comment>
<dbReference type="AlphaFoldDB" id="A0AAV2BD42"/>
<sequence length="102" mass="11925">MATKTHDEASGCIFQWKIENISHCWLKKRKTIDSPRFIADALESTKWFLRLYLSGYTNENYIGFYLRRENDCVGPDYVNVNYDLAILDKDGSVLKEKRGNKP</sequence>
<feature type="domain" description="MATH" evidence="1">
    <location>
        <begin position="11"/>
        <end position="102"/>
    </location>
</feature>
<dbReference type="Pfam" id="PF22486">
    <property type="entry name" value="MATH_2"/>
    <property type="match status" value="1"/>
</dbReference>
<dbReference type="InterPro" id="IPR002083">
    <property type="entry name" value="MATH/TRAF_dom"/>
</dbReference>
<evidence type="ECO:0000313" key="3">
    <source>
        <dbReference type="Proteomes" id="UP001497382"/>
    </source>
</evidence>
<evidence type="ECO:0000259" key="1">
    <source>
        <dbReference type="PROSITE" id="PS50144"/>
    </source>
</evidence>
<evidence type="ECO:0000313" key="2">
    <source>
        <dbReference type="EMBL" id="CAL1293163.1"/>
    </source>
</evidence>
<accession>A0AAV2BD42</accession>
<dbReference type="SUPFAM" id="SSF49599">
    <property type="entry name" value="TRAF domain-like"/>
    <property type="match status" value="1"/>
</dbReference>
<dbReference type="CDD" id="cd00121">
    <property type="entry name" value="MATH"/>
    <property type="match status" value="1"/>
</dbReference>
<dbReference type="InterPro" id="IPR008974">
    <property type="entry name" value="TRAF-like"/>
</dbReference>
<protein>
    <recommendedName>
        <fullName evidence="1">MATH domain-containing protein</fullName>
    </recommendedName>
</protein>
<organism evidence="2 3">
    <name type="scientific">Larinioides sclopetarius</name>
    <dbReference type="NCBI Taxonomy" id="280406"/>
    <lineage>
        <taxon>Eukaryota</taxon>
        <taxon>Metazoa</taxon>
        <taxon>Ecdysozoa</taxon>
        <taxon>Arthropoda</taxon>
        <taxon>Chelicerata</taxon>
        <taxon>Arachnida</taxon>
        <taxon>Araneae</taxon>
        <taxon>Araneomorphae</taxon>
        <taxon>Entelegynae</taxon>
        <taxon>Araneoidea</taxon>
        <taxon>Araneidae</taxon>
        <taxon>Larinioides</taxon>
    </lineage>
</organism>
<proteinExistence type="predicted"/>
<gene>
    <name evidence="2" type="ORF">LARSCL_LOCUS18051</name>
</gene>
<dbReference type="Gene3D" id="2.60.210.10">
    <property type="entry name" value="Apoptosis, Tumor Necrosis Factor Receptor Associated Protein 2, Chain A"/>
    <property type="match status" value="1"/>
</dbReference>
<name>A0AAV2BD42_9ARAC</name>
<reference evidence="2 3" key="1">
    <citation type="submission" date="2024-04" db="EMBL/GenBank/DDBJ databases">
        <authorList>
            <person name="Rising A."/>
            <person name="Reimegard J."/>
            <person name="Sonavane S."/>
            <person name="Akerstrom W."/>
            <person name="Nylinder S."/>
            <person name="Hedman E."/>
            <person name="Kallberg Y."/>
        </authorList>
    </citation>
    <scope>NUCLEOTIDE SEQUENCE [LARGE SCALE GENOMIC DNA]</scope>
</reference>